<dbReference type="Proteomes" id="UP001529510">
    <property type="component" value="Unassembled WGS sequence"/>
</dbReference>
<evidence type="ECO:0000259" key="3">
    <source>
        <dbReference type="Pfam" id="PF08913"/>
    </source>
</evidence>
<feature type="domain" description="Vinculin-binding site-containing" evidence="3">
    <location>
        <begin position="1"/>
        <end position="102"/>
    </location>
</feature>
<dbReference type="SUPFAM" id="SSF47220">
    <property type="entry name" value="alpha-catenin/vinculin-like"/>
    <property type="match status" value="1"/>
</dbReference>
<dbReference type="Gene3D" id="1.20.120.230">
    <property type="entry name" value="Alpha-catenin/vinculin-like"/>
    <property type="match status" value="1"/>
</dbReference>
<name>A0ABD0QQJ7_CIRMR</name>
<dbReference type="GO" id="GO:0005737">
    <property type="term" value="C:cytoplasm"/>
    <property type="evidence" value="ECO:0007669"/>
    <property type="project" value="UniProtKB-SubCell"/>
</dbReference>
<feature type="non-terminal residue" evidence="4">
    <location>
        <position position="1"/>
    </location>
</feature>
<dbReference type="FunFam" id="1.20.120.230:FF:000009">
    <property type="entry name" value="Talin 2"/>
    <property type="match status" value="1"/>
</dbReference>
<feature type="non-terminal residue" evidence="4">
    <location>
        <position position="145"/>
    </location>
</feature>
<evidence type="ECO:0000313" key="4">
    <source>
        <dbReference type="EMBL" id="KAL0188323.1"/>
    </source>
</evidence>
<keyword evidence="5" id="KW-1185">Reference proteome</keyword>
<evidence type="ECO:0000256" key="2">
    <source>
        <dbReference type="ARBA" id="ARBA00022490"/>
    </source>
</evidence>
<organism evidence="4 5">
    <name type="scientific">Cirrhinus mrigala</name>
    <name type="common">Mrigala</name>
    <dbReference type="NCBI Taxonomy" id="683832"/>
    <lineage>
        <taxon>Eukaryota</taxon>
        <taxon>Metazoa</taxon>
        <taxon>Chordata</taxon>
        <taxon>Craniata</taxon>
        <taxon>Vertebrata</taxon>
        <taxon>Euteleostomi</taxon>
        <taxon>Actinopterygii</taxon>
        <taxon>Neopterygii</taxon>
        <taxon>Teleostei</taxon>
        <taxon>Ostariophysi</taxon>
        <taxon>Cypriniformes</taxon>
        <taxon>Cyprinidae</taxon>
        <taxon>Labeoninae</taxon>
        <taxon>Labeonini</taxon>
        <taxon>Cirrhinus</taxon>
    </lineage>
</organism>
<evidence type="ECO:0000256" key="1">
    <source>
        <dbReference type="ARBA" id="ARBA00004496"/>
    </source>
</evidence>
<evidence type="ECO:0000313" key="5">
    <source>
        <dbReference type="Proteomes" id="UP001529510"/>
    </source>
</evidence>
<gene>
    <name evidence="4" type="ORF">M9458_015422</name>
</gene>
<comment type="caution">
    <text evidence="4">The sequence shown here is derived from an EMBL/GenBank/DDBJ whole genome shotgun (WGS) entry which is preliminary data.</text>
</comment>
<dbReference type="Gene3D" id="1.20.1420.10">
    <property type="entry name" value="Talin, central domain"/>
    <property type="match status" value="1"/>
</dbReference>
<keyword evidence="2" id="KW-0963">Cytoplasm</keyword>
<comment type="subcellular location">
    <subcellularLocation>
        <location evidence="1">Cytoplasm</location>
    </subcellularLocation>
</comment>
<dbReference type="AlphaFoldDB" id="A0ABD0QQJ7"/>
<dbReference type="PANTHER" id="PTHR19981">
    <property type="entry name" value="TALIN"/>
    <property type="match status" value="1"/>
</dbReference>
<protein>
    <recommendedName>
        <fullName evidence="3">Vinculin-binding site-containing domain-containing protein</fullName>
    </recommendedName>
</protein>
<dbReference type="PANTHER" id="PTHR19981:SF34">
    <property type="entry name" value="TALIN-2"/>
    <property type="match status" value="1"/>
</dbReference>
<sequence>ITKSVSAPEDLGSLASQVTADYSHLAVQGRLAAATAEPEEIGFQIKTRVQELGHGCIVLVQKAGALQISPSDSFTKRELIECARAVTEKVSMVLSALQAGNKGTQACITAASAVSGIIADLDTTIMFASAGTLNAENDSDSFADH</sequence>
<accession>A0ABD0QQJ7</accession>
<proteinExistence type="predicted"/>
<dbReference type="EMBL" id="JAMKFB020000007">
    <property type="protein sequence ID" value="KAL0188323.1"/>
    <property type="molecule type" value="Genomic_DNA"/>
</dbReference>
<dbReference type="Pfam" id="PF08913">
    <property type="entry name" value="VBS"/>
    <property type="match status" value="1"/>
</dbReference>
<dbReference type="InterPro" id="IPR036723">
    <property type="entry name" value="Alpha-catenin/vinculin-like_sf"/>
</dbReference>
<reference evidence="4 5" key="1">
    <citation type="submission" date="2024-05" db="EMBL/GenBank/DDBJ databases">
        <title>Genome sequencing and assembly of Indian major carp, Cirrhinus mrigala (Hamilton, 1822).</title>
        <authorList>
            <person name="Mohindra V."/>
            <person name="Chowdhury L.M."/>
            <person name="Lal K."/>
            <person name="Jena J.K."/>
        </authorList>
    </citation>
    <scope>NUCLEOTIDE SEQUENCE [LARGE SCALE GENOMIC DNA]</scope>
    <source>
        <strain evidence="4">CM1030</strain>
        <tissue evidence="4">Blood</tissue>
    </source>
</reference>
<dbReference type="InterPro" id="IPR015009">
    <property type="entry name" value="Vinculin-bd_dom"/>
</dbReference>